<keyword evidence="5 6" id="KW-0472">Membrane</keyword>
<comment type="subcellular location">
    <subcellularLocation>
        <location evidence="1">Membrane</location>
        <topology evidence="1">Multi-pass membrane protein</topology>
    </subcellularLocation>
</comment>
<dbReference type="GO" id="GO:0008360">
    <property type="term" value="P:regulation of cell shape"/>
    <property type="evidence" value="ECO:0007669"/>
    <property type="project" value="UniProtKB-KW"/>
</dbReference>
<organism evidence="7">
    <name type="scientific">human gut metagenome</name>
    <dbReference type="NCBI Taxonomy" id="408170"/>
    <lineage>
        <taxon>unclassified sequences</taxon>
        <taxon>metagenomes</taxon>
        <taxon>organismal metagenomes</taxon>
    </lineage>
</organism>
<evidence type="ECO:0000256" key="6">
    <source>
        <dbReference type="SAM" id="Phobius"/>
    </source>
</evidence>
<dbReference type="PANTHER" id="PTHR30474">
    <property type="entry name" value="CELL CYCLE PROTEIN"/>
    <property type="match status" value="1"/>
</dbReference>
<evidence type="ECO:0000313" key="7">
    <source>
        <dbReference type="EMBL" id="EKC65418.1"/>
    </source>
</evidence>
<evidence type="ECO:0000256" key="1">
    <source>
        <dbReference type="ARBA" id="ARBA00004141"/>
    </source>
</evidence>
<evidence type="ECO:0000256" key="2">
    <source>
        <dbReference type="ARBA" id="ARBA00022692"/>
    </source>
</evidence>
<dbReference type="GO" id="GO:0051301">
    <property type="term" value="P:cell division"/>
    <property type="evidence" value="ECO:0007669"/>
    <property type="project" value="InterPro"/>
</dbReference>
<dbReference type="GO" id="GO:0032153">
    <property type="term" value="C:cell division site"/>
    <property type="evidence" value="ECO:0007669"/>
    <property type="project" value="TreeGrafter"/>
</dbReference>
<accession>K1T750</accession>
<feature type="non-terminal residue" evidence="7">
    <location>
        <position position="120"/>
    </location>
</feature>
<dbReference type="Pfam" id="PF01098">
    <property type="entry name" value="FTSW_RODA_SPOVE"/>
    <property type="match status" value="1"/>
</dbReference>
<keyword evidence="2 6" id="KW-0812">Transmembrane</keyword>
<keyword evidence="3" id="KW-0133">Cell shape</keyword>
<dbReference type="GO" id="GO:0005886">
    <property type="term" value="C:plasma membrane"/>
    <property type="evidence" value="ECO:0007669"/>
    <property type="project" value="TreeGrafter"/>
</dbReference>
<keyword evidence="4 6" id="KW-1133">Transmembrane helix</keyword>
<name>K1T750_9ZZZZ</name>
<feature type="transmembrane region" description="Helical" evidence="6">
    <location>
        <begin position="78"/>
        <end position="98"/>
    </location>
</feature>
<dbReference type="EMBL" id="AJWY01006952">
    <property type="protein sequence ID" value="EKC65418.1"/>
    <property type="molecule type" value="Genomic_DNA"/>
</dbReference>
<sequence>MTSNRSNGIFYGVDLVTVILYVLIVIAGWLSITSASYDETSPALFSFSHFYMKQLVWVGVAWAVAVVVLLLDERFYHMYAYPAYFVGLAMLVAALLFGREVNGAKAWFEFGSFRVQPVEF</sequence>
<dbReference type="GO" id="GO:0015648">
    <property type="term" value="F:lipid-linked peptidoglycan transporter activity"/>
    <property type="evidence" value="ECO:0007669"/>
    <property type="project" value="TreeGrafter"/>
</dbReference>
<feature type="transmembrane region" description="Helical" evidence="6">
    <location>
        <begin position="50"/>
        <end position="71"/>
    </location>
</feature>
<evidence type="ECO:0000256" key="4">
    <source>
        <dbReference type="ARBA" id="ARBA00022989"/>
    </source>
</evidence>
<dbReference type="AlphaFoldDB" id="K1T750"/>
<evidence type="ECO:0000256" key="5">
    <source>
        <dbReference type="ARBA" id="ARBA00023136"/>
    </source>
</evidence>
<proteinExistence type="predicted"/>
<gene>
    <name evidence="7" type="ORF">LEA_10333</name>
</gene>
<feature type="transmembrane region" description="Helical" evidence="6">
    <location>
        <begin position="9"/>
        <end position="30"/>
    </location>
</feature>
<dbReference type="PANTHER" id="PTHR30474:SF1">
    <property type="entry name" value="PEPTIDOGLYCAN GLYCOSYLTRANSFERASE MRDB"/>
    <property type="match status" value="1"/>
</dbReference>
<reference evidence="7" key="1">
    <citation type="journal article" date="2013" name="Environ. Microbiol.">
        <title>Microbiota from the distal guts of lean and obese adolescents exhibit partial functional redundancy besides clear differences in community structure.</title>
        <authorList>
            <person name="Ferrer M."/>
            <person name="Ruiz A."/>
            <person name="Lanza F."/>
            <person name="Haange S.B."/>
            <person name="Oberbach A."/>
            <person name="Till H."/>
            <person name="Bargiela R."/>
            <person name="Campoy C."/>
            <person name="Segura M.T."/>
            <person name="Richter M."/>
            <person name="von Bergen M."/>
            <person name="Seifert J."/>
            <person name="Suarez A."/>
        </authorList>
    </citation>
    <scope>NUCLEOTIDE SEQUENCE</scope>
</reference>
<comment type="caution">
    <text evidence="7">The sequence shown here is derived from an EMBL/GenBank/DDBJ whole genome shotgun (WGS) entry which is preliminary data.</text>
</comment>
<protein>
    <submittedName>
        <fullName evidence="7">Cell cycle protein</fullName>
    </submittedName>
</protein>
<dbReference type="InterPro" id="IPR001182">
    <property type="entry name" value="FtsW/RodA"/>
</dbReference>
<evidence type="ECO:0000256" key="3">
    <source>
        <dbReference type="ARBA" id="ARBA00022960"/>
    </source>
</evidence>